<proteinExistence type="predicted"/>
<dbReference type="Proteomes" id="UP000184513">
    <property type="component" value="Unassembled WGS sequence"/>
</dbReference>
<sequence>MSNLHLISITLLAICLLSCSRSQKETTDSRSYALQLVDSLRVDYMGNLELKDYDPETNQYLAYNQQKKEVLIFDTSGDIQHSFILQSEGPEAIIGYGPNPTFAGSKICIFADKIYTLSQQGKVLNRVEIPYPYFWIVGGGHIAAFALGDKLLYYKPESAEAGQDMQAAYQRMLDGGAMMEVLDTLSGDYYPTMHFPETDAFEEGLFYGYPTPLIQNGGSQWFLSVNNALEFHVYNEKEQRLDFQETVRIPAQNAYLDQPVPLEQMNTFFEENGLVYRIPQIHRFLPLEDHILVVYSKGVSPETKAAYDVSDPEQRRELVYSFPMEFAVFDSDFKNLAVDLAIPKSINPFSALVDKKGQIVALKDQEQAGVEEDFHTLYTYRLDSGE</sequence>
<dbReference type="RefSeq" id="WP_073098336.1">
    <property type="nucleotide sequence ID" value="NZ_FRCY01000026.1"/>
</dbReference>
<evidence type="ECO:0008006" key="3">
    <source>
        <dbReference type="Google" id="ProtNLM"/>
    </source>
</evidence>
<evidence type="ECO:0000313" key="1">
    <source>
        <dbReference type="EMBL" id="SHN35403.1"/>
    </source>
</evidence>
<gene>
    <name evidence="1" type="ORF">SAMN04488057_12616</name>
</gene>
<evidence type="ECO:0000313" key="2">
    <source>
        <dbReference type="Proteomes" id="UP000184513"/>
    </source>
</evidence>
<dbReference type="OrthoDB" id="818779at2"/>
<accession>A0A1M7QUB9</accession>
<reference evidence="1 2" key="1">
    <citation type="submission" date="2016-11" db="EMBL/GenBank/DDBJ databases">
        <authorList>
            <person name="Jaros S."/>
            <person name="Januszkiewicz K."/>
            <person name="Wedrychowicz H."/>
        </authorList>
    </citation>
    <scope>NUCLEOTIDE SEQUENCE [LARGE SCALE GENOMIC DNA]</scope>
    <source>
        <strain evidence="1 2">CGMCC 1.6102</strain>
    </source>
</reference>
<name>A0A1M7QUB9_9BACT</name>
<dbReference type="AlphaFoldDB" id="A0A1M7QUB9"/>
<organism evidence="1 2">
    <name type="scientific">Cyclobacterium lianum</name>
    <dbReference type="NCBI Taxonomy" id="388280"/>
    <lineage>
        <taxon>Bacteria</taxon>
        <taxon>Pseudomonadati</taxon>
        <taxon>Bacteroidota</taxon>
        <taxon>Cytophagia</taxon>
        <taxon>Cytophagales</taxon>
        <taxon>Cyclobacteriaceae</taxon>
        <taxon>Cyclobacterium</taxon>
    </lineage>
</organism>
<dbReference type="EMBL" id="FRCY01000026">
    <property type="protein sequence ID" value="SHN35403.1"/>
    <property type="molecule type" value="Genomic_DNA"/>
</dbReference>
<keyword evidence="2" id="KW-1185">Reference proteome</keyword>
<protein>
    <recommendedName>
        <fullName evidence="3">DUF4221 domain-containing protein</fullName>
    </recommendedName>
</protein>